<reference evidence="1" key="2">
    <citation type="journal article" date="2022" name="New Phytol.">
        <title>Evolutionary transition to the ectomycorrhizal habit in the genomes of a hyperdiverse lineage of mushroom-forming fungi.</title>
        <authorList>
            <person name="Looney B."/>
            <person name="Miyauchi S."/>
            <person name="Morin E."/>
            <person name="Drula E."/>
            <person name="Courty P.E."/>
            <person name="Kohler A."/>
            <person name="Kuo A."/>
            <person name="LaButti K."/>
            <person name="Pangilinan J."/>
            <person name="Lipzen A."/>
            <person name="Riley R."/>
            <person name="Andreopoulos W."/>
            <person name="He G."/>
            <person name="Johnson J."/>
            <person name="Nolan M."/>
            <person name="Tritt A."/>
            <person name="Barry K.W."/>
            <person name="Grigoriev I.V."/>
            <person name="Nagy L.G."/>
            <person name="Hibbett D."/>
            <person name="Henrissat B."/>
            <person name="Matheny P.B."/>
            <person name="Labbe J."/>
            <person name="Martin F.M."/>
        </authorList>
    </citation>
    <scope>NUCLEOTIDE SEQUENCE</scope>
    <source>
        <strain evidence="1">HHB10654</strain>
    </source>
</reference>
<evidence type="ECO:0000313" key="1">
    <source>
        <dbReference type="EMBL" id="KAI0065604.1"/>
    </source>
</evidence>
<dbReference type="EMBL" id="MU277195">
    <property type="protein sequence ID" value="KAI0065604.1"/>
    <property type="molecule type" value="Genomic_DNA"/>
</dbReference>
<sequence>MLSSDGHLAQAFQHGYPYDTLEQTQETQVSTQEASQQDDTNPVESDNFGCLMPCINTSPHPIELKKAFPEVKIGRDPINDVVLNHFRISQFHCKLTWNCAEDDSSVVTILDTSRNGTFINGSRVGKYNSAILRDGNEIAFGYAFPDRDREEDFRYCYRHMKGPSPVDPVHKKYELVDELGRGSFATVRRAMEKGTGQWWAVKIIHGSRLGDHHAQERVTAFTREIAILESLEHPNICRLKEVFMPVTDSQRDIFLVLELVEGRDLSHFIFKNEGLNEPLAIHITRQICRAMAYVHSRGIAHRDLKPENVLLTREDPPTVKVADFGLAKAVSSLTKLKTMCGTPTYVAPEVLNQTDSEGYSHLVDSWSVGLIIHSMLTNGASPFIEYQAIADGNRHISERTIIWSALEDVGISDDCRHFIQHLLEYDPATRMSLADARREPWLNPPPPPASQPFVISRCFNQTTEDSKDSIEYPDLDGADPNAPIPPVDDVPIPPVDADSLSLESLNIQSSPVASPSKGKGKQDESVSSMPDALPQVRVPLEPRNQALDRDAKEEAASSSALPETTIAGPSSPRKRGRRAAQDSIEEGRPLSKRNRPAHGDALPAAVPGMPASRKKNVRGGGGAVAPKRGTRTAVEEQDARPVRRSTRIQATKAARR</sequence>
<gene>
    <name evidence="1" type="ORF">BV25DRAFT_1710472</name>
</gene>
<organism evidence="1 2">
    <name type="scientific">Artomyces pyxidatus</name>
    <dbReference type="NCBI Taxonomy" id="48021"/>
    <lineage>
        <taxon>Eukaryota</taxon>
        <taxon>Fungi</taxon>
        <taxon>Dikarya</taxon>
        <taxon>Basidiomycota</taxon>
        <taxon>Agaricomycotina</taxon>
        <taxon>Agaricomycetes</taxon>
        <taxon>Russulales</taxon>
        <taxon>Auriscalpiaceae</taxon>
        <taxon>Artomyces</taxon>
    </lineage>
</organism>
<keyword evidence="2" id="KW-1185">Reference proteome</keyword>
<reference evidence="1" key="1">
    <citation type="submission" date="2021-03" db="EMBL/GenBank/DDBJ databases">
        <authorList>
            <consortium name="DOE Joint Genome Institute"/>
            <person name="Ahrendt S."/>
            <person name="Looney B.P."/>
            <person name="Miyauchi S."/>
            <person name="Morin E."/>
            <person name="Drula E."/>
            <person name="Courty P.E."/>
            <person name="Chicoki N."/>
            <person name="Fauchery L."/>
            <person name="Kohler A."/>
            <person name="Kuo A."/>
            <person name="Labutti K."/>
            <person name="Pangilinan J."/>
            <person name="Lipzen A."/>
            <person name="Riley R."/>
            <person name="Andreopoulos W."/>
            <person name="He G."/>
            <person name="Johnson J."/>
            <person name="Barry K.W."/>
            <person name="Grigoriev I.V."/>
            <person name="Nagy L."/>
            <person name="Hibbett D."/>
            <person name="Henrissat B."/>
            <person name="Matheny P.B."/>
            <person name="Labbe J."/>
            <person name="Martin F."/>
        </authorList>
    </citation>
    <scope>NUCLEOTIDE SEQUENCE</scope>
    <source>
        <strain evidence="1">HHB10654</strain>
    </source>
</reference>
<dbReference type="Proteomes" id="UP000814140">
    <property type="component" value="Unassembled WGS sequence"/>
</dbReference>
<accession>A0ACB8T9L4</accession>
<proteinExistence type="predicted"/>
<name>A0ACB8T9L4_9AGAM</name>
<protein>
    <submittedName>
        <fullName evidence="1">Pkinase-domain-containing protein</fullName>
    </submittedName>
</protein>
<comment type="caution">
    <text evidence="1">The sequence shown here is derived from an EMBL/GenBank/DDBJ whole genome shotgun (WGS) entry which is preliminary data.</text>
</comment>
<evidence type="ECO:0000313" key="2">
    <source>
        <dbReference type="Proteomes" id="UP000814140"/>
    </source>
</evidence>